<evidence type="ECO:0000256" key="1">
    <source>
        <dbReference type="SAM" id="SignalP"/>
    </source>
</evidence>
<reference evidence="2 3" key="1">
    <citation type="submission" date="2016-11" db="EMBL/GenBank/DDBJ databases">
        <authorList>
            <person name="Jaros S."/>
            <person name="Januszkiewicz K."/>
            <person name="Wedrychowicz H."/>
        </authorList>
    </citation>
    <scope>NUCLEOTIDE SEQUENCE [LARGE SCALE GENOMIC DNA]</scope>
    <source>
        <strain evidence="2 3">ATCC 23634</strain>
    </source>
</reference>
<gene>
    <name evidence="2" type="ORF">SAMN02983003_2456</name>
</gene>
<dbReference type="STRING" id="665118.SAMN02983003_2456"/>
<feature type="chain" id="PRO_5012995750" description="DUF4893 domain-containing protein" evidence="1">
    <location>
        <begin position="25"/>
        <end position="199"/>
    </location>
</feature>
<dbReference type="PROSITE" id="PS51257">
    <property type="entry name" value="PROKAR_LIPOPROTEIN"/>
    <property type="match status" value="1"/>
</dbReference>
<evidence type="ECO:0000313" key="3">
    <source>
        <dbReference type="Proteomes" id="UP000183447"/>
    </source>
</evidence>
<keyword evidence="3" id="KW-1185">Reference proteome</keyword>
<dbReference type="EMBL" id="FPKU01000002">
    <property type="protein sequence ID" value="SFZ85226.1"/>
    <property type="molecule type" value="Genomic_DNA"/>
</dbReference>
<dbReference type="AlphaFoldDB" id="A0A1K2HYZ3"/>
<dbReference type="OrthoDB" id="9153930at2"/>
<name>A0A1K2HYZ3_9HYPH</name>
<protein>
    <recommendedName>
        <fullName evidence="4">DUF4893 domain-containing protein</fullName>
    </recommendedName>
</protein>
<organism evidence="2 3">
    <name type="scientific">Devosia enhydra</name>
    <dbReference type="NCBI Taxonomy" id="665118"/>
    <lineage>
        <taxon>Bacteria</taxon>
        <taxon>Pseudomonadati</taxon>
        <taxon>Pseudomonadota</taxon>
        <taxon>Alphaproteobacteria</taxon>
        <taxon>Hyphomicrobiales</taxon>
        <taxon>Devosiaceae</taxon>
        <taxon>Devosia</taxon>
    </lineage>
</organism>
<dbReference type="Proteomes" id="UP000183447">
    <property type="component" value="Unassembled WGS sequence"/>
</dbReference>
<keyword evidence="1" id="KW-0732">Signal</keyword>
<feature type="signal peptide" evidence="1">
    <location>
        <begin position="1"/>
        <end position="24"/>
    </location>
</feature>
<accession>A0A1K2HYZ3</accession>
<dbReference type="Pfam" id="PF16233">
    <property type="entry name" value="DUF4893"/>
    <property type="match status" value="1"/>
</dbReference>
<dbReference type="InterPro" id="IPR032609">
    <property type="entry name" value="DUF4893"/>
</dbReference>
<evidence type="ECO:0008006" key="4">
    <source>
        <dbReference type="Google" id="ProtNLM"/>
    </source>
</evidence>
<dbReference type="RefSeq" id="WP_072343302.1">
    <property type="nucleotide sequence ID" value="NZ_FPKU01000002.1"/>
</dbReference>
<sequence length="199" mass="21077">MMNPFFRSVVTASLMLGSVLPAFAACAVPEGIRLSDTDKDRISSLAEARSRGLAQALRATSAADRDLVAGLLSTAPSRPALETLPGDYRCRTIKLGGITDLTVYGWFRCAIRAEGDALSVVKLTGSQNFTGALHAGGEGVLMVGAGHYNQDPPNGYGDDPERDIVGCLAALGEAGTLVLEEPFPRFESVHDLIVFEPIR</sequence>
<proteinExistence type="predicted"/>
<evidence type="ECO:0000313" key="2">
    <source>
        <dbReference type="EMBL" id="SFZ85226.1"/>
    </source>
</evidence>